<evidence type="ECO:0000313" key="11">
    <source>
        <dbReference type="EMBL" id="MBC8547516.1"/>
    </source>
</evidence>
<feature type="binding site" evidence="9">
    <location>
        <begin position="65"/>
        <end position="66"/>
    </location>
    <ligand>
        <name>substrate</name>
    </ligand>
</feature>
<evidence type="ECO:0000256" key="6">
    <source>
        <dbReference type="ARBA" id="ARBA00022777"/>
    </source>
</evidence>
<dbReference type="PANTHER" id="PTHR23342">
    <property type="entry name" value="N-ACETYLGLUTAMATE SYNTHASE"/>
    <property type="match status" value="1"/>
</dbReference>
<dbReference type="InterPro" id="IPR036393">
    <property type="entry name" value="AceGlu_kinase-like_sf"/>
</dbReference>
<proteinExistence type="inferred from homology"/>
<sequence length="285" mass="30597">MKISNTDKAQVLIQALPYIQKYYDKIVVIKYGGNAMVDEDLKQAVMSDLVLLSLVGIKVVLVHGGGPDISEMLARVGKESRFIGGLRYTDKETAEIVQMVLAGKVNKNLVAHIEQSKGRAVGLCGIDGGMIKVKKLEGEVDLGYVGEITSVDATAIRDALADGYIPVIATVGTDENGEVYNINADTAASRIASELGAENVILMTDIRGLLKDKDDESTFIPHVNVSDVPYLKRQGIISGGMIPKIDCCVEAVRRGVKKAVIIDGRIPHSILIEILSDEGVGTMFA</sequence>
<evidence type="ECO:0000313" key="12">
    <source>
        <dbReference type="Proteomes" id="UP000653127"/>
    </source>
</evidence>
<dbReference type="FunFam" id="3.40.1160.10:FF:000004">
    <property type="entry name" value="Acetylglutamate kinase"/>
    <property type="match status" value="1"/>
</dbReference>
<evidence type="ECO:0000256" key="4">
    <source>
        <dbReference type="ARBA" id="ARBA00022679"/>
    </source>
</evidence>
<gene>
    <name evidence="9 11" type="primary">argB</name>
    <name evidence="11" type="ORF">H8711_11325</name>
</gene>
<keyword evidence="9" id="KW-0963">Cytoplasm</keyword>
<dbReference type="InterPro" id="IPR004662">
    <property type="entry name" value="AcgluKinase_fam"/>
</dbReference>
<keyword evidence="2 9" id="KW-0055">Arginine biosynthesis</keyword>
<dbReference type="Pfam" id="PF00696">
    <property type="entry name" value="AA_kinase"/>
    <property type="match status" value="1"/>
</dbReference>
<dbReference type="InterPro" id="IPR001048">
    <property type="entry name" value="Asp/Glu/Uridylate_kinase"/>
</dbReference>
<reference evidence="11" key="1">
    <citation type="submission" date="2020-08" db="EMBL/GenBank/DDBJ databases">
        <title>Genome public.</title>
        <authorList>
            <person name="Liu C."/>
            <person name="Sun Q."/>
        </authorList>
    </citation>
    <scope>NUCLEOTIDE SEQUENCE</scope>
    <source>
        <strain evidence="11">NSJ-31</strain>
    </source>
</reference>
<evidence type="ECO:0000256" key="7">
    <source>
        <dbReference type="ARBA" id="ARBA00022840"/>
    </source>
</evidence>
<dbReference type="EMBL" id="JACRST010000022">
    <property type="protein sequence ID" value="MBC8547516.1"/>
    <property type="molecule type" value="Genomic_DNA"/>
</dbReference>
<dbReference type="AlphaFoldDB" id="A0A926DZ42"/>
<evidence type="ECO:0000256" key="2">
    <source>
        <dbReference type="ARBA" id="ARBA00022571"/>
    </source>
</evidence>
<evidence type="ECO:0000256" key="3">
    <source>
        <dbReference type="ARBA" id="ARBA00022605"/>
    </source>
</evidence>
<keyword evidence="6 9" id="KW-0418">Kinase</keyword>
<dbReference type="Gene3D" id="3.40.1160.10">
    <property type="entry name" value="Acetylglutamate kinase-like"/>
    <property type="match status" value="1"/>
</dbReference>
<feature type="binding site" evidence="9">
    <location>
        <position position="181"/>
    </location>
    <ligand>
        <name>substrate</name>
    </ligand>
</feature>
<evidence type="ECO:0000256" key="5">
    <source>
        <dbReference type="ARBA" id="ARBA00022741"/>
    </source>
</evidence>
<comment type="similarity">
    <text evidence="9">Belongs to the acetylglutamate kinase family. ArgB subfamily.</text>
</comment>
<keyword evidence="7 9" id="KW-0067">ATP-binding</keyword>
<keyword evidence="3 9" id="KW-0028">Amino-acid biosynthesis</keyword>
<accession>A0A926DZ42</accession>
<dbReference type="CDD" id="cd04250">
    <property type="entry name" value="AAK_NAGK-C"/>
    <property type="match status" value="1"/>
</dbReference>
<name>A0A926DZ42_9FIRM</name>
<keyword evidence="5 9" id="KW-0547">Nucleotide-binding</keyword>
<dbReference type="PIRSF" id="PIRSF000728">
    <property type="entry name" value="NAGK"/>
    <property type="match status" value="1"/>
</dbReference>
<dbReference type="GO" id="GO:0005524">
    <property type="term" value="F:ATP binding"/>
    <property type="evidence" value="ECO:0007669"/>
    <property type="project" value="UniProtKB-UniRule"/>
</dbReference>
<comment type="function">
    <text evidence="9">Catalyzes the ATP-dependent phosphorylation of N-acetyl-L-glutamate.</text>
</comment>
<evidence type="ECO:0000256" key="1">
    <source>
        <dbReference type="ARBA" id="ARBA00004828"/>
    </source>
</evidence>
<dbReference type="InterPro" id="IPR001057">
    <property type="entry name" value="Glu/AcGlu_kinase"/>
</dbReference>
<comment type="subcellular location">
    <subcellularLocation>
        <location evidence="9">Cytoplasm</location>
    </subcellularLocation>
</comment>
<dbReference type="PRINTS" id="PR00474">
    <property type="entry name" value="GLU5KINASE"/>
</dbReference>
<dbReference type="RefSeq" id="WP_249283558.1">
    <property type="nucleotide sequence ID" value="NZ_JACRST010000022.1"/>
</dbReference>
<dbReference type="Proteomes" id="UP000653127">
    <property type="component" value="Unassembled WGS sequence"/>
</dbReference>
<evidence type="ECO:0000256" key="8">
    <source>
        <dbReference type="ARBA" id="ARBA00048141"/>
    </source>
</evidence>
<dbReference type="InterPro" id="IPR041727">
    <property type="entry name" value="NAGK-C"/>
</dbReference>
<organism evidence="11 12">
    <name type="scientific">Ligaoa zhengdingensis</name>
    <dbReference type="NCBI Taxonomy" id="2763658"/>
    <lineage>
        <taxon>Bacteria</taxon>
        <taxon>Bacillati</taxon>
        <taxon>Bacillota</taxon>
        <taxon>Clostridia</taxon>
        <taxon>Eubacteriales</taxon>
        <taxon>Oscillospiraceae</taxon>
        <taxon>Ligaoa</taxon>
    </lineage>
</organism>
<feature type="site" description="Transition state stabilizer" evidence="9">
    <location>
        <position position="244"/>
    </location>
</feature>
<feature type="site" description="Transition state stabilizer" evidence="9">
    <location>
        <position position="30"/>
    </location>
</feature>
<comment type="pathway">
    <text evidence="1 9">Amino-acid biosynthesis; L-arginine biosynthesis; N(2)-acetyl-L-ornithine from L-glutamate: step 2/4.</text>
</comment>
<dbReference type="SUPFAM" id="SSF53633">
    <property type="entry name" value="Carbamate kinase-like"/>
    <property type="match status" value="1"/>
</dbReference>
<keyword evidence="12" id="KW-1185">Reference proteome</keyword>
<dbReference type="InterPro" id="IPR037528">
    <property type="entry name" value="ArgB"/>
</dbReference>
<dbReference type="PANTHER" id="PTHR23342:SF0">
    <property type="entry name" value="N-ACETYLGLUTAMATE SYNTHASE, MITOCHONDRIAL"/>
    <property type="match status" value="1"/>
</dbReference>
<dbReference type="EC" id="2.7.2.8" evidence="9"/>
<dbReference type="GO" id="GO:0042450">
    <property type="term" value="P:L-arginine biosynthetic process via ornithine"/>
    <property type="evidence" value="ECO:0007669"/>
    <property type="project" value="UniProtKB-UniRule"/>
</dbReference>
<evidence type="ECO:0000259" key="10">
    <source>
        <dbReference type="Pfam" id="PF00696"/>
    </source>
</evidence>
<comment type="catalytic activity">
    <reaction evidence="8 9">
        <text>N-acetyl-L-glutamate + ATP = N-acetyl-L-glutamyl 5-phosphate + ADP</text>
        <dbReference type="Rhea" id="RHEA:14629"/>
        <dbReference type="ChEBI" id="CHEBI:30616"/>
        <dbReference type="ChEBI" id="CHEBI:44337"/>
        <dbReference type="ChEBI" id="CHEBI:57936"/>
        <dbReference type="ChEBI" id="CHEBI:456216"/>
        <dbReference type="EC" id="2.7.2.8"/>
    </reaction>
</comment>
<keyword evidence="4 9" id="KW-0808">Transferase</keyword>
<dbReference type="GO" id="GO:0003991">
    <property type="term" value="F:acetylglutamate kinase activity"/>
    <property type="evidence" value="ECO:0007669"/>
    <property type="project" value="UniProtKB-UniRule"/>
</dbReference>
<comment type="caution">
    <text evidence="11">The sequence shown here is derived from an EMBL/GenBank/DDBJ whole genome shotgun (WGS) entry which is preliminary data.</text>
</comment>
<protein>
    <recommendedName>
        <fullName evidence="9">Acetylglutamate kinase</fullName>
        <ecNumber evidence="9">2.7.2.8</ecNumber>
    </recommendedName>
    <alternativeName>
        <fullName evidence="9">N-acetyl-L-glutamate 5-phosphotransferase</fullName>
    </alternativeName>
    <alternativeName>
        <fullName evidence="9">NAG kinase</fullName>
        <shortName evidence="9">NAGK</shortName>
    </alternativeName>
</protein>
<feature type="binding site" evidence="9">
    <location>
        <position position="87"/>
    </location>
    <ligand>
        <name>substrate</name>
    </ligand>
</feature>
<feature type="domain" description="Aspartate/glutamate/uridylate kinase" evidence="10">
    <location>
        <begin position="25"/>
        <end position="263"/>
    </location>
</feature>
<dbReference type="GO" id="GO:0005737">
    <property type="term" value="C:cytoplasm"/>
    <property type="evidence" value="ECO:0007669"/>
    <property type="project" value="UniProtKB-SubCell"/>
</dbReference>
<dbReference type="HAMAP" id="MF_00082">
    <property type="entry name" value="ArgB"/>
    <property type="match status" value="1"/>
</dbReference>
<dbReference type="NCBIfam" id="TIGR00761">
    <property type="entry name" value="argB"/>
    <property type="match status" value="1"/>
</dbReference>
<evidence type="ECO:0000256" key="9">
    <source>
        <dbReference type="HAMAP-Rule" id="MF_00082"/>
    </source>
</evidence>